<dbReference type="KEGG" id="oai:OLEAN_C26190"/>
<evidence type="ECO:0008006" key="3">
    <source>
        <dbReference type="Google" id="ProtNLM"/>
    </source>
</evidence>
<sequence>MNNTIKLLLIFITTQILFGCSATRYISSIFHEEVVLIFTSSSYPDEVFNSKTLPPRQATLIFGPYMPNLGDGGGTFGGDGHSYEGTMEGKEIVALWQVPVKDKVLRYYVRSEPDKGIIRAPREGHSTYSVGVALGPKRVEPTGLTQDQHLSAEISHRNFYNKPILYRWGEWDKLYYATGIFTSAELMEIPRKFYEIQGIAITAEQYNKLYERCNGEWEAVKCFMDESFPNLTPEQLAYIQSRKHSDDDDRLAGKFLKPVEHVNKWL</sequence>
<dbReference type="HOGENOM" id="CLU_1045228_0_0_6"/>
<dbReference type="AlphaFoldDB" id="R4YPG3"/>
<reference evidence="1 2" key="1">
    <citation type="journal article" date="2013" name="Nat. Commun.">
        <title>Genome sequence and functional genomic analysis of the oil-degrading bacterium Oleispira antarctica.</title>
        <authorList>
            <person name="Kube M."/>
            <person name="Chernikova T.N."/>
            <person name="Al-Ramahi Y."/>
            <person name="Beloqui A."/>
            <person name="Lopez-Cortez N."/>
            <person name="Guazzaroni M.E."/>
            <person name="Heipieper H.J."/>
            <person name="Klages S."/>
            <person name="Kotsyurbenko O.R."/>
            <person name="Langer I."/>
            <person name="Nechitaylo T.Y."/>
            <person name="Lunsdorf H."/>
            <person name="Fernandez M."/>
            <person name="Juarez S."/>
            <person name="Ciordia S."/>
            <person name="Singer A."/>
            <person name="Kagan O."/>
            <person name="Egorova O."/>
            <person name="Petit P.A."/>
            <person name="Stogios P."/>
            <person name="Kim Y."/>
            <person name="Tchigvintsev A."/>
            <person name="Flick R."/>
            <person name="Denaro R."/>
            <person name="Genovese M."/>
            <person name="Albar J.P."/>
            <person name="Reva O.N."/>
            <person name="Martinez-Gomariz M."/>
            <person name="Tran H."/>
            <person name="Ferrer M."/>
            <person name="Savchenko A."/>
            <person name="Yakunin A.F."/>
            <person name="Yakimov M.M."/>
            <person name="Golyshina O.V."/>
            <person name="Reinhardt R."/>
            <person name="Golyshin P.N."/>
        </authorList>
    </citation>
    <scope>NUCLEOTIDE SEQUENCE [LARGE SCALE GENOMIC DNA]</scope>
</reference>
<dbReference type="OrthoDB" id="6123495at2"/>
<protein>
    <recommendedName>
        <fullName evidence="3">Lipoprotein</fullName>
    </recommendedName>
</protein>
<dbReference type="STRING" id="698738.OLEAN_C26190"/>
<dbReference type="Proteomes" id="UP000032749">
    <property type="component" value="Chromosome"/>
</dbReference>
<evidence type="ECO:0000313" key="2">
    <source>
        <dbReference type="Proteomes" id="UP000032749"/>
    </source>
</evidence>
<evidence type="ECO:0000313" key="1">
    <source>
        <dbReference type="EMBL" id="CCK76795.1"/>
    </source>
</evidence>
<accession>R4YPG3</accession>
<organism evidence="1 2">
    <name type="scientific">Oleispira antarctica RB-8</name>
    <dbReference type="NCBI Taxonomy" id="698738"/>
    <lineage>
        <taxon>Bacteria</taxon>
        <taxon>Pseudomonadati</taxon>
        <taxon>Pseudomonadota</taxon>
        <taxon>Gammaproteobacteria</taxon>
        <taxon>Oceanospirillales</taxon>
        <taxon>Oceanospirillaceae</taxon>
        <taxon>Oleispira</taxon>
    </lineage>
</organism>
<dbReference type="PROSITE" id="PS51257">
    <property type="entry name" value="PROKAR_LIPOPROTEIN"/>
    <property type="match status" value="1"/>
</dbReference>
<name>R4YPG3_OLEAN</name>
<proteinExistence type="predicted"/>
<gene>
    <name evidence="1" type="ORF">OLEAN_C26190</name>
</gene>
<keyword evidence="2" id="KW-1185">Reference proteome</keyword>
<dbReference type="EMBL" id="FO203512">
    <property type="protein sequence ID" value="CCK76795.1"/>
    <property type="molecule type" value="Genomic_DNA"/>
</dbReference>